<feature type="region of interest" description="Disordered" evidence="1">
    <location>
        <begin position="28"/>
        <end position="82"/>
    </location>
</feature>
<feature type="region of interest" description="Disordered" evidence="1">
    <location>
        <begin position="141"/>
        <end position="196"/>
    </location>
</feature>
<evidence type="ECO:0000313" key="2">
    <source>
        <dbReference type="EMBL" id="EMC94543.1"/>
    </source>
</evidence>
<dbReference type="HOGENOM" id="CLU_1389986_0_0_1"/>
<proteinExistence type="predicted"/>
<organism evidence="2 3">
    <name type="scientific">Baudoinia panamericana (strain UAMH 10762)</name>
    <name type="common">Angels' share fungus</name>
    <name type="synonym">Baudoinia compniacensis (strain UAMH 10762)</name>
    <dbReference type="NCBI Taxonomy" id="717646"/>
    <lineage>
        <taxon>Eukaryota</taxon>
        <taxon>Fungi</taxon>
        <taxon>Dikarya</taxon>
        <taxon>Ascomycota</taxon>
        <taxon>Pezizomycotina</taxon>
        <taxon>Dothideomycetes</taxon>
        <taxon>Dothideomycetidae</taxon>
        <taxon>Mycosphaerellales</taxon>
        <taxon>Teratosphaeriaceae</taxon>
        <taxon>Baudoinia</taxon>
    </lineage>
</organism>
<feature type="region of interest" description="Disordered" evidence="1">
    <location>
        <begin position="1"/>
        <end position="20"/>
    </location>
</feature>
<reference evidence="2 3" key="1">
    <citation type="journal article" date="2012" name="PLoS Pathog.">
        <title>Diverse lifestyles and strategies of plant pathogenesis encoded in the genomes of eighteen Dothideomycetes fungi.</title>
        <authorList>
            <person name="Ohm R.A."/>
            <person name="Feau N."/>
            <person name="Henrissat B."/>
            <person name="Schoch C.L."/>
            <person name="Horwitz B.A."/>
            <person name="Barry K.W."/>
            <person name="Condon B.J."/>
            <person name="Copeland A.C."/>
            <person name="Dhillon B."/>
            <person name="Glaser F."/>
            <person name="Hesse C.N."/>
            <person name="Kosti I."/>
            <person name="LaButti K."/>
            <person name="Lindquist E.A."/>
            <person name="Lucas S."/>
            <person name="Salamov A.A."/>
            <person name="Bradshaw R.E."/>
            <person name="Ciuffetti L."/>
            <person name="Hamelin R.C."/>
            <person name="Kema G.H.J."/>
            <person name="Lawrence C."/>
            <person name="Scott J.A."/>
            <person name="Spatafora J.W."/>
            <person name="Turgeon B.G."/>
            <person name="de Wit P.J.G.M."/>
            <person name="Zhong S."/>
            <person name="Goodwin S.B."/>
            <person name="Grigoriev I.V."/>
        </authorList>
    </citation>
    <scope>NUCLEOTIDE SEQUENCE [LARGE SCALE GENOMIC DNA]</scope>
    <source>
        <strain evidence="2 3">UAMH 10762</strain>
    </source>
</reference>
<dbReference type="AlphaFoldDB" id="M2MSR9"/>
<sequence>MATSSRLAKNSRRRSRLSASAEIQSILSGRKLPATQSNEVLLTQTPQSDRAMHQGEERRRVHRGRVVRRDSPPDGPESSYSTRPACAQWLKLMHDLQHARLGLGASTERTSPAIVPGAEHVKGAAAVRAGSVKIEPAATSKPAGADAVKAANQVHKAKRESPSRIVLGPSNKQTNDQDNAKTSKLSVALKEAADSC</sequence>
<dbReference type="RefSeq" id="XP_007678364.1">
    <property type="nucleotide sequence ID" value="XM_007680174.1"/>
</dbReference>
<dbReference type="EMBL" id="KB445558">
    <property type="protein sequence ID" value="EMC94543.1"/>
    <property type="molecule type" value="Genomic_DNA"/>
</dbReference>
<feature type="compositionally biased region" description="Polar residues" evidence="1">
    <location>
        <begin position="34"/>
        <end position="48"/>
    </location>
</feature>
<dbReference type="Proteomes" id="UP000011761">
    <property type="component" value="Unassembled WGS sequence"/>
</dbReference>
<accession>M2MSR9</accession>
<gene>
    <name evidence="2" type="ORF">BAUCODRAFT_124163</name>
</gene>
<dbReference type="KEGG" id="bcom:BAUCODRAFT_124163"/>
<protein>
    <submittedName>
        <fullName evidence="2">Uncharacterized protein</fullName>
    </submittedName>
</protein>
<keyword evidence="3" id="KW-1185">Reference proteome</keyword>
<feature type="compositionally biased region" description="Polar residues" evidence="1">
    <location>
        <begin position="170"/>
        <end position="185"/>
    </location>
</feature>
<evidence type="ECO:0000313" key="3">
    <source>
        <dbReference type="Proteomes" id="UP000011761"/>
    </source>
</evidence>
<evidence type="ECO:0000256" key="1">
    <source>
        <dbReference type="SAM" id="MobiDB-lite"/>
    </source>
</evidence>
<feature type="compositionally biased region" description="Basic and acidic residues" evidence="1">
    <location>
        <begin position="50"/>
        <end position="59"/>
    </location>
</feature>
<name>M2MSR9_BAUPA</name>
<dbReference type="GeneID" id="19107857"/>